<dbReference type="SUPFAM" id="SSF50494">
    <property type="entry name" value="Trypsin-like serine proteases"/>
    <property type="match status" value="1"/>
</dbReference>
<dbReference type="Gene3D" id="2.40.10.10">
    <property type="entry name" value="Trypsin-like serine proteases"/>
    <property type="match status" value="2"/>
</dbReference>
<dbReference type="InterPro" id="IPR009003">
    <property type="entry name" value="Peptidase_S1_PA"/>
</dbReference>
<dbReference type="AlphaFoldDB" id="A0A1I7S6H4"/>
<dbReference type="Proteomes" id="UP000582659">
    <property type="component" value="Unassembled WGS sequence"/>
</dbReference>
<protein>
    <submittedName>
        <fullName evidence="2">(pine wood nematode) hypothetical protein</fullName>
    </submittedName>
    <submittedName>
        <fullName evidence="5">Peptidase S1 domain-containing protein</fullName>
    </submittedName>
</protein>
<proteinExistence type="predicted"/>
<evidence type="ECO:0000313" key="4">
    <source>
        <dbReference type="Proteomes" id="UP000659654"/>
    </source>
</evidence>
<dbReference type="Proteomes" id="UP000659654">
    <property type="component" value="Unassembled WGS sequence"/>
</dbReference>
<reference evidence="5" key="1">
    <citation type="submission" date="2016-11" db="UniProtKB">
        <authorList>
            <consortium name="WormBaseParasite"/>
        </authorList>
    </citation>
    <scope>IDENTIFICATION</scope>
</reference>
<dbReference type="Proteomes" id="UP000095284">
    <property type="component" value="Unplaced"/>
</dbReference>
<dbReference type="OrthoDB" id="5858510at2759"/>
<name>A0A1I7S6H4_BURXY</name>
<dbReference type="SMR" id="A0A1I7S6H4"/>
<accession>A0A1I7S6H4</accession>
<organism evidence="3 5">
    <name type="scientific">Bursaphelenchus xylophilus</name>
    <name type="common">Pinewood nematode worm</name>
    <name type="synonym">Aphelenchoides xylophilus</name>
    <dbReference type="NCBI Taxonomy" id="6326"/>
    <lineage>
        <taxon>Eukaryota</taxon>
        <taxon>Metazoa</taxon>
        <taxon>Ecdysozoa</taxon>
        <taxon>Nematoda</taxon>
        <taxon>Chromadorea</taxon>
        <taxon>Rhabditida</taxon>
        <taxon>Tylenchina</taxon>
        <taxon>Tylenchomorpha</taxon>
        <taxon>Aphelenchoidea</taxon>
        <taxon>Aphelenchoididae</taxon>
        <taxon>Bursaphelenchus</taxon>
    </lineage>
</organism>
<reference evidence="2" key="2">
    <citation type="submission" date="2020-09" db="EMBL/GenBank/DDBJ databases">
        <authorList>
            <person name="Kikuchi T."/>
        </authorList>
    </citation>
    <scope>NUCLEOTIDE SEQUENCE</scope>
    <source>
        <strain evidence="2">Ka4C1</strain>
    </source>
</reference>
<feature type="chain" id="PRO_5035399750" evidence="1">
    <location>
        <begin position="25"/>
        <end position="294"/>
    </location>
</feature>
<evidence type="ECO:0000313" key="2">
    <source>
        <dbReference type="EMBL" id="CAD5233248.1"/>
    </source>
</evidence>
<keyword evidence="4" id="KW-1185">Reference proteome</keyword>
<dbReference type="EMBL" id="CAJFCV020000006">
    <property type="protein sequence ID" value="CAG9127993.1"/>
    <property type="molecule type" value="Genomic_DNA"/>
</dbReference>
<dbReference type="eggNOG" id="ENOG502SA08">
    <property type="taxonomic scope" value="Eukaryota"/>
</dbReference>
<dbReference type="InterPro" id="IPR043504">
    <property type="entry name" value="Peptidase_S1_PA_chymotrypsin"/>
</dbReference>
<dbReference type="WBParaSite" id="BXY_0861200.1">
    <property type="protein sequence ID" value="BXY_0861200.1"/>
    <property type="gene ID" value="BXY_0861200"/>
</dbReference>
<gene>
    <name evidence="2" type="ORF">BXYJ_LOCUS13339</name>
</gene>
<keyword evidence="1" id="KW-0732">Signal</keyword>
<feature type="signal peptide" evidence="1">
    <location>
        <begin position="1"/>
        <end position="24"/>
    </location>
</feature>
<evidence type="ECO:0000256" key="1">
    <source>
        <dbReference type="SAM" id="SignalP"/>
    </source>
</evidence>
<dbReference type="PROSITE" id="PS51257">
    <property type="entry name" value="PROKAR_LIPOPROTEIN"/>
    <property type="match status" value="1"/>
</dbReference>
<evidence type="ECO:0000313" key="5">
    <source>
        <dbReference type="WBParaSite" id="BXY_0861200.1"/>
    </source>
</evidence>
<evidence type="ECO:0000313" key="3">
    <source>
        <dbReference type="Proteomes" id="UP000095284"/>
    </source>
</evidence>
<dbReference type="EMBL" id="CAJFDI010000006">
    <property type="protein sequence ID" value="CAD5233248.1"/>
    <property type="molecule type" value="Genomic_DNA"/>
</dbReference>
<sequence>MLARTLAVWSWIGLLAGVSCVLDGDPVDWSRHGYLVKIVAKLPDKSVKLCTGALISGSLVLTSADCVVDSETSKDLEEFAVITLIKKHKRRLYGLLVEKTEKWAVLRIDTVPTDKLCPPAPQPPRVLRLNQKPSLKSSSTFYVPISQILKSKCYLLGFKTEDDASNFYRQKQVYRLDLYQLMEPRSGDIFYRSLVKENYTACFEDTGAPLICNTPESGTLLVGYFQSLGRPISPDAAELTTPISTLEEACSGAYEMNFDLVSDDERLVKLIEKEDLGPFVDIYHKCGFVNSESS</sequence>